<accession>A0A094Y4N7</accession>
<gene>
    <name evidence="2" type="ORF">LAS9267_01418</name>
    <name evidence="3" type="ORF">QBD03_00120</name>
</gene>
<sequence length="285" mass="31403">MTNMSRLDQTPKTTRPNKGLSRFLTFLIFCCAFFGIGGIILNQTVLKESFTQEQLNQPKTLKLVTNEFNTVLLDAAQKNGLPQSVQVQLLSTADVKTDMNKTVKNIYAFKDRPLDSDQMVEQMAGNLTAAIPSNPIEQALVKTAVAAVQPPLKTYLNDQIQTPYLAPMVSELAIMTSVVNIGMWIAIIMGIVLLIVQYAVSGKFRYLFGSLGAALAWSGLFLLLGTETAKFSGLIEEVAQRAGEFNTVIINYATSVLDYAWQISLITLISGVVLWILAKIFQKVR</sequence>
<protein>
    <submittedName>
        <fullName evidence="2">Uncharacterized protein</fullName>
    </submittedName>
</protein>
<keyword evidence="1" id="KW-0472">Membrane</keyword>
<evidence type="ECO:0000313" key="3">
    <source>
        <dbReference type="EMBL" id="WGI19186.1"/>
    </source>
</evidence>
<evidence type="ECO:0000313" key="4">
    <source>
        <dbReference type="Proteomes" id="UP000239650"/>
    </source>
</evidence>
<dbReference type="Proteomes" id="UP001179858">
    <property type="component" value="Chromosome"/>
</dbReference>
<keyword evidence="1" id="KW-1133">Transmembrane helix</keyword>
<feature type="transmembrane region" description="Helical" evidence="1">
    <location>
        <begin position="206"/>
        <end position="224"/>
    </location>
</feature>
<keyword evidence="1" id="KW-0812">Transmembrane</keyword>
<evidence type="ECO:0000256" key="1">
    <source>
        <dbReference type="SAM" id="Phobius"/>
    </source>
</evidence>
<evidence type="ECO:0000313" key="2">
    <source>
        <dbReference type="EMBL" id="SPE21534.1"/>
    </source>
</evidence>
<name>A0A094Y4N7_LATSK</name>
<reference evidence="2 4" key="1">
    <citation type="submission" date="2018-02" db="EMBL/GenBank/DDBJ databases">
        <authorList>
            <person name="Rodrigo-Torres L."/>
            <person name="Arahal R. D."/>
            <person name="Lucena T."/>
        </authorList>
    </citation>
    <scope>NUCLEOTIDE SEQUENCE [LARGE SCALE GENOMIC DNA]</scope>
    <source>
        <strain evidence="2 4">CECT 9267</strain>
    </source>
</reference>
<dbReference type="EMBL" id="CP122959">
    <property type="protein sequence ID" value="WGI19186.1"/>
    <property type="molecule type" value="Genomic_DNA"/>
</dbReference>
<feature type="transmembrane region" description="Helical" evidence="1">
    <location>
        <begin position="20"/>
        <end position="41"/>
    </location>
</feature>
<organism evidence="2 4">
    <name type="scientific">Latilactobacillus sakei</name>
    <name type="common">Lactobacillus sakei</name>
    <dbReference type="NCBI Taxonomy" id="1599"/>
    <lineage>
        <taxon>Bacteria</taxon>
        <taxon>Bacillati</taxon>
        <taxon>Bacillota</taxon>
        <taxon>Bacilli</taxon>
        <taxon>Lactobacillales</taxon>
        <taxon>Lactobacillaceae</taxon>
        <taxon>Latilactobacillus</taxon>
    </lineage>
</organism>
<feature type="transmembrane region" description="Helical" evidence="1">
    <location>
        <begin position="259"/>
        <end position="278"/>
    </location>
</feature>
<feature type="transmembrane region" description="Helical" evidence="1">
    <location>
        <begin position="172"/>
        <end position="194"/>
    </location>
</feature>
<proteinExistence type="predicted"/>
<dbReference type="Proteomes" id="UP000239650">
    <property type="component" value="Unassembled WGS sequence"/>
</dbReference>
<dbReference type="EMBL" id="OKRC01000006">
    <property type="protein sequence ID" value="SPE21534.1"/>
    <property type="molecule type" value="Genomic_DNA"/>
</dbReference>
<reference evidence="3" key="2">
    <citation type="submission" date="2023-04" db="EMBL/GenBank/DDBJ databases">
        <title>Novel strain of Lactilactobacillus sakei and use thereof.</title>
        <authorList>
            <person name="Kim S.Y."/>
        </authorList>
    </citation>
    <scope>NUCLEOTIDE SEQUENCE</scope>
    <source>
        <strain evidence="3">HUP1</strain>
    </source>
</reference>
<dbReference type="RefSeq" id="WP_016264325.1">
    <property type="nucleotide sequence ID" value="NZ_BJLN01000011.1"/>
</dbReference>
<dbReference type="AlphaFoldDB" id="A0A094Y4N7"/>
<dbReference type="GeneID" id="57132845"/>